<comment type="similarity">
    <text evidence="6">Belongs to the tRNA(Ile)-lysidine synthase family.</text>
</comment>
<dbReference type="InterPro" id="IPR012094">
    <property type="entry name" value="tRNA_Ile_lys_synt"/>
</dbReference>
<evidence type="ECO:0000259" key="7">
    <source>
        <dbReference type="Pfam" id="PF01171"/>
    </source>
</evidence>
<keyword evidence="2 6" id="KW-0819">tRNA processing</keyword>
<keyword evidence="4 6" id="KW-0067">ATP-binding</keyword>
<evidence type="ECO:0000256" key="6">
    <source>
        <dbReference type="HAMAP-Rule" id="MF_01161"/>
    </source>
</evidence>
<dbReference type="EC" id="6.3.4.19" evidence="6"/>
<keyword evidence="6" id="KW-0963">Cytoplasm</keyword>
<dbReference type="InterPro" id="IPR011063">
    <property type="entry name" value="TilS/TtcA_N"/>
</dbReference>
<sequence length="419" mass="47048">MSLNLVENIRHHGFKRLLLAVSGGLDSICLAHYFIENSVALGIEWLGIAHVHHGLREGTADRDAKFVEEFANSHDVPFFLKKLDGEALKSADGSLEENARDARYKALTEIVKSIVTLEPTGDRVHYALDPIGVLPLQDDEGCAPIPHSPIAIVTAHHAGDQAETMYMRLKRGTTLAGLRGIQETRKILDKKEMPAQGGHDIPCIHIYRPFLNVTRKELLTYARENGLSWCEDESNADVKFARNKIRHEFLPNLEQDCPGTIQQLCKIAGLADRAYTKVMAKCENVFATCLNEMEVPAQGGHDKAHSALPQDDTSLVSRPSSFVSLDKKKLNKILREYADADLSEMFRLWLTEKGFRFPIGFFYGPKEPAHVKIPVRAVYRRRSVVKIAHTVWICEFKDALSAAKFVSCEKKEKDYNEST</sequence>
<feature type="binding site" evidence="6">
    <location>
        <begin position="22"/>
        <end position="27"/>
    </location>
    <ligand>
        <name>ATP</name>
        <dbReference type="ChEBI" id="CHEBI:30616"/>
    </ligand>
</feature>
<dbReference type="Pfam" id="PF01171">
    <property type="entry name" value="ATP_bind_3"/>
    <property type="match status" value="2"/>
</dbReference>
<dbReference type="CDD" id="cd01992">
    <property type="entry name" value="TilS_N"/>
    <property type="match status" value="1"/>
</dbReference>
<evidence type="ECO:0000313" key="9">
    <source>
        <dbReference type="Proteomes" id="UP000255423"/>
    </source>
</evidence>
<dbReference type="SUPFAM" id="SSF52402">
    <property type="entry name" value="Adenine nucleotide alpha hydrolases-like"/>
    <property type="match status" value="1"/>
</dbReference>
<dbReference type="InterPro" id="IPR012795">
    <property type="entry name" value="tRNA_Ile_lys_synt_N"/>
</dbReference>
<comment type="domain">
    <text evidence="6">The N-terminal region contains the highly conserved SGGXDS motif, predicted to be a P-loop motif involved in ATP binding.</text>
</comment>
<dbReference type="Proteomes" id="UP000255423">
    <property type="component" value="Unassembled WGS sequence"/>
</dbReference>
<dbReference type="GO" id="GO:0032267">
    <property type="term" value="F:tRNA(Ile)-lysidine synthase activity"/>
    <property type="evidence" value="ECO:0007669"/>
    <property type="project" value="UniProtKB-EC"/>
</dbReference>
<reference evidence="8 9" key="1">
    <citation type="submission" date="2017-08" db="EMBL/GenBank/DDBJ databases">
        <authorList>
            <person name="de Groot N.N."/>
        </authorList>
    </citation>
    <scope>NUCLEOTIDE SEQUENCE [LARGE SCALE GENOMIC DNA]</scope>
    <source>
        <strain evidence="8 9">HM2</strain>
    </source>
</reference>
<dbReference type="RefSeq" id="WP_109572104.1">
    <property type="nucleotide sequence ID" value="NZ_UHJL01000001.1"/>
</dbReference>
<name>A0A380RVB7_FIBSU</name>
<dbReference type="GO" id="GO:0005737">
    <property type="term" value="C:cytoplasm"/>
    <property type="evidence" value="ECO:0007669"/>
    <property type="project" value="UniProtKB-SubCell"/>
</dbReference>
<organism evidence="8 9">
    <name type="scientific">Fibrobacter succinogenes</name>
    <name type="common">Bacteroides succinogenes</name>
    <dbReference type="NCBI Taxonomy" id="833"/>
    <lineage>
        <taxon>Bacteria</taxon>
        <taxon>Pseudomonadati</taxon>
        <taxon>Fibrobacterota</taxon>
        <taxon>Fibrobacteria</taxon>
        <taxon>Fibrobacterales</taxon>
        <taxon>Fibrobacteraceae</taxon>
        <taxon>Fibrobacter</taxon>
    </lineage>
</organism>
<evidence type="ECO:0000256" key="2">
    <source>
        <dbReference type="ARBA" id="ARBA00022694"/>
    </source>
</evidence>
<dbReference type="GO" id="GO:0005524">
    <property type="term" value="F:ATP binding"/>
    <property type="evidence" value="ECO:0007669"/>
    <property type="project" value="UniProtKB-UniRule"/>
</dbReference>
<comment type="subcellular location">
    <subcellularLocation>
        <location evidence="6">Cytoplasm</location>
    </subcellularLocation>
</comment>
<comment type="function">
    <text evidence="6">Ligates lysine onto the cytidine present at position 34 of the AUA codon-specific tRNA(Ile) that contains the anticodon CAU, in an ATP-dependent manner. Cytidine is converted to lysidine, thus changing the amino acid specificity of the tRNA from methionine to isoleucine.</text>
</comment>
<feature type="domain" description="tRNA(Ile)-lysidine/2-thiocytidine synthase N-terminal" evidence="7">
    <location>
        <begin position="151"/>
        <end position="248"/>
    </location>
</feature>
<keyword evidence="1 6" id="KW-0436">Ligase</keyword>
<evidence type="ECO:0000256" key="4">
    <source>
        <dbReference type="ARBA" id="ARBA00022840"/>
    </source>
</evidence>
<dbReference type="EMBL" id="UHJL01000001">
    <property type="protein sequence ID" value="SUQ19478.1"/>
    <property type="molecule type" value="Genomic_DNA"/>
</dbReference>
<feature type="domain" description="tRNA(Ile)-lysidine/2-thiocytidine synthase N-terminal" evidence="7">
    <location>
        <begin position="17"/>
        <end position="113"/>
    </location>
</feature>
<evidence type="ECO:0000313" key="8">
    <source>
        <dbReference type="EMBL" id="SUQ19478.1"/>
    </source>
</evidence>
<dbReference type="PANTHER" id="PTHR43033">
    <property type="entry name" value="TRNA(ILE)-LYSIDINE SYNTHASE-RELATED"/>
    <property type="match status" value="1"/>
</dbReference>
<proteinExistence type="inferred from homology"/>
<keyword evidence="3 6" id="KW-0547">Nucleotide-binding</keyword>
<dbReference type="InterPro" id="IPR014729">
    <property type="entry name" value="Rossmann-like_a/b/a_fold"/>
</dbReference>
<evidence type="ECO:0000256" key="3">
    <source>
        <dbReference type="ARBA" id="ARBA00022741"/>
    </source>
</evidence>
<dbReference type="HAMAP" id="MF_01161">
    <property type="entry name" value="tRNA_Ile_lys_synt"/>
    <property type="match status" value="1"/>
</dbReference>
<accession>A0A380RVB7</accession>
<evidence type="ECO:0000256" key="1">
    <source>
        <dbReference type="ARBA" id="ARBA00022598"/>
    </source>
</evidence>
<dbReference type="PANTHER" id="PTHR43033:SF1">
    <property type="entry name" value="TRNA(ILE)-LYSIDINE SYNTHASE-RELATED"/>
    <property type="match status" value="1"/>
</dbReference>
<gene>
    <name evidence="6" type="primary">tilS</name>
    <name evidence="8" type="ORF">SAMN05661053_0713</name>
</gene>
<protein>
    <recommendedName>
        <fullName evidence="6">tRNA(Ile)-lysidine synthase</fullName>
        <ecNumber evidence="6">6.3.4.19</ecNumber>
    </recommendedName>
    <alternativeName>
        <fullName evidence="6">tRNA(Ile)-2-lysyl-cytidine synthase</fullName>
    </alternativeName>
    <alternativeName>
        <fullName evidence="6">tRNA(Ile)-lysidine synthetase</fullName>
    </alternativeName>
</protein>
<evidence type="ECO:0000256" key="5">
    <source>
        <dbReference type="ARBA" id="ARBA00048539"/>
    </source>
</evidence>
<dbReference type="GO" id="GO:0006400">
    <property type="term" value="P:tRNA modification"/>
    <property type="evidence" value="ECO:0007669"/>
    <property type="project" value="UniProtKB-UniRule"/>
</dbReference>
<dbReference type="Gene3D" id="3.40.50.620">
    <property type="entry name" value="HUPs"/>
    <property type="match status" value="1"/>
</dbReference>
<dbReference type="AlphaFoldDB" id="A0A380RVB7"/>
<comment type="catalytic activity">
    <reaction evidence="5 6">
        <text>cytidine(34) in tRNA(Ile2) + L-lysine + ATP = lysidine(34) in tRNA(Ile2) + AMP + diphosphate + H(+)</text>
        <dbReference type="Rhea" id="RHEA:43744"/>
        <dbReference type="Rhea" id="RHEA-COMP:10625"/>
        <dbReference type="Rhea" id="RHEA-COMP:10670"/>
        <dbReference type="ChEBI" id="CHEBI:15378"/>
        <dbReference type="ChEBI" id="CHEBI:30616"/>
        <dbReference type="ChEBI" id="CHEBI:32551"/>
        <dbReference type="ChEBI" id="CHEBI:33019"/>
        <dbReference type="ChEBI" id="CHEBI:82748"/>
        <dbReference type="ChEBI" id="CHEBI:83665"/>
        <dbReference type="ChEBI" id="CHEBI:456215"/>
        <dbReference type="EC" id="6.3.4.19"/>
    </reaction>
</comment>